<evidence type="ECO:0000256" key="3">
    <source>
        <dbReference type="ARBA" id="ARBA00022598"/>
    </source>
</evidence>
<dbReference type="Pfam" id="PF00133">
    <property type="entry name" value="tRNA-synt_1"/>
    <property type="match status" value="1"/>
</dbReference>
<dbReference type="InterPro" id="IPR001412">
    <property type="entry name" value="aa-tRNA-synth_I_CS"/>
</dbReference>
<keyword evidence="4" id="KW-0547">Nucleotide-binding</keyword>
<dbReference type="InterPro" id="IPR002302">
    <property type="entry name" value="Leu-tRNA-ligase"/>
</dbReference>
<organism evidence="9 10">
    <name type="scientific">Neosynechococcus sphagnicola sy1</name>
    <dbReference type="NCBI Taxonomy" id="1497020"/>
    <lineage>
        <taxon>Bacteria</taxon>
        <taxon>Bacillati</taxon>
        <taxon>Cyanobacteriota</taxon>
        <taxon>Cyanophyceae</taxon>
        <taxon>Neosynechococcales</taxon>
        <taxon>Neosynechococcaceae</taxon>
        <taxon>Neosynechococcus</taxon>
    </lineage>
</organism>
<gene>
    <name evidence="9" type="ORF">DO97_18510</name>
</gene>
<dbReference type="InterPro" id="IPR014729">
    <property type="entry name" value="Rossmann-like_a/b/a_fold"/>
</dbReference>
<proteinExistence type="inferred from homology"/>
<dbReference type="Gene3D" id="3.40.50.620">
    <property type="entry name" value="HUPs"/>
    <property type="match status" value="1"/>
</dbReference>
<keyword evidence="5" id="KW-0067">ATP-binding</keyword>
<keyword evidence="7" id="KW-0030">Aminoacyl-tRNA synthetase</keyword>
<dbReference type="EC" id="6.1.1.4" evidence="2"/>
<dbReference type="RefSeq" id="WP_338038255.1">
    <property type="nucleotide sequence ID" value="NZ_JJML01000007.1"/>
</dbReference>
<dbReference type="STRING" id="1497020.DO97_18510"/>
<evidence type="ECO:0000259" key="8">
    <source>
        <dbReference type="Pfam" id="PF00133"/>
    </source>
</evidence>
<dbReference type="PROSITE" id="PS00178">
    <property type="entry name" value="AA_TRNA_LIGASE_I"/>
    <property type="match status" value="1"/>
</dbReference>
<dbReference type="GO" id="GO:0005829">
    <property type="term" value="C:cytosol"/>
    <property type="evidence" value="ECO:0007669"/>
    <property type="project" value="TreeGrafter"/>
</dbReference>
<comment type="caution">
    <text evidence="9">The sequence shown here is derived from an EMBL/GenBank/DDBJ whole genome shotgun (WGS) entry which is preliminary data.</text>
</comment>
<dbReference type="GO" id="GO:0005524">
    <property type="term" value="F:ATP binding"/>
    <property type="evidence" value="ECO:0007669"/>
    <property type="project" value="UniProtKB-KW"/>
</dbReference>
<dbReference type="PANTHER" id="PTHR43740:SF2">
    <property type="entry name" value="LEUCINE--TRNA LIGASE, MITOCHONDRIAL"/>
    <property type="match status" value="1"/>
</dbReference>
<evidence type="ECO:0000313" key="9">
    <source>
        <dbReference type="EMBL" id="KGF73501.1"/>
    </source>
</evidence>
<dbReference type="EMBL" id="JJML01000007">
    <property type="protein sequence ID" value="KGF73501.1"/>
    <property type="molecule type" value="Genomic_DNA"/>
</dbReference>
<dbReference type="InterPro" id="IPR002300">
    <property type="entry name" value="aa-tRNA-synth_Ia"/>
</dbReference>
<reference evidence="9 10" key="1">
    <citation type="journal article" date="2014" name="Mol. Ecol.">
        <title>Evolution of Synechococcus.</title>
        <authorList>
            <person name="Dvorak P."/>
            <person name="Casamatta D."/>
            <person name="Hasler P."/>
            <person name="Poulickova A."/>
            <person name="Ondrej V."/>
            <person name="Sanges R."/>
        </authorList>
    </citation>
    <scope>NUCLEOTIDE SEQUENCE [LARGE SCALE GENOMIC DNA]</scope>
    <source>
        <strain evidence="9 10">CAUP A 1101</strain>
    </source>
</reference>
<dbReference type="GO" id="GO:0004823">
    <property type="term" value="F:leucine-tRNA ligase activity"/>
    <property type="evidence" value="ECO:0007669"/>
    <property type="project" value="UniProtKB-EC"/>
</dbReference>
<accession>A0A098TMJ8</accession>
<evidence type="ECO:0000313" key="10">
    <source>
        <dbReference type="Proteomes" id="UP000030170"/>
    </source>
</evidence>
<evidence type="ECO:0000256" key="6">
    <source>
        <dbReference type="ARBA" id="ARBA00022917"/>
    </source>
</evidence>
<evidence type="ECO:0000256" key="5">
    <source>
        <dbReference type="ARBA" id="ARBA00022840"/>
    </source>
</evidence>
<evidence type="ECO:0000256" key="2">
    <source>
        <dbReference type="ARBA" id="ARBA00013164"/>
    </source>
</evidence>
<evidence type="ECO:0000256" key="7">
    <source>
        <dbReference type="ARBA" id="ARBA00023146"/>
    </source>
</evidence>
<evidence type="ECO:0000256" key="4">
    <source>
        <dbReference type="ARBA" id="ARBA00022741"/>
    </source>
</evidence>
<keyword evidence="10" id="KW-1185">Reference proteome</keyword>
<dbReference type="Proteomes" id="UP000030170">
    <property type="component" value="Unassembled WGS sequence"/>
</dbReference>
<dbReference type="Gene3D" id="1.10.730.10">
    <property type="entry name" value="Isoleucyl-tRNA Synthetase, Domain 1"/>
    <property type="match status" value="1"/>
</dbReference>
<name>A0A098TMJ8_9CYAN</name>
<comment type="similarity">
    <text evidence="1">Belongs to the class-I aminoacyl-tRNA synthetase family.</text>
</comment>
<sequence>MESRYQPQAIEEKWQQVWAELGVDRTPEDAAKPKFYALSMFPYPSGNLHMGHVRNYTITDVIARVRRMQGYRVLHPMGWDAFGLPAENAAIDRGIPPAKWTYQNIAQMRLELQRLGLSYDWSREVATCAPDYYRWTQWIFLQVFSGRAGLSKRSCGELGSH</sequence>
<dbReference type="FunFam" id="3.40.50.620:FF:000060">
    <property type="entry name" value="Leucine--tRNA ligase"/>
    <property type="match status" value="1"/>
</dbReference>
<evidence type="ECO:0000256" key="1">
    <source>
        <dbReference type="ARBA" id="ARBA00005594"/>
    </source>
</evidence>
<dbReference type="PANTHER" id="PTHR43740">
    <property type="entry name" value="LEUCYL-TRNA SYNTHETASE"/>
    <property type="match status" value="1"/>
</dbReference>
<protein>
    <recommendedName>
        <fullName evidence="2">leucine--tRNA ligase</fullName>
        <ecNumber evidence="2">6.1.1.4</ecNumber>
    </recommendedName>
</protein>
<dbReference type="AlphaFoldDB" id="A0A098TMJ8"/>
<keyword evidence="6" id="KW-0648">Protein biosynthesis</keyword>
<dbReference type="GO" id="GO:0006429">
    <property type="term" value="P:leucyl-tRNA aminoacylation"/>
    <property type="evidence" value="ECO:0007669"/>
    <property type="project" value="InterPro"/>
</dbReference>
<keyword evidence="3" id="KW-0436">Ligase</keyword>
<dbReference type="SUPFAM" id="SSF52374">
    <property type="entry name" value="Nucleotidylyl transferase"/>
    <property type="match status" value="1"/>
</dbReference>
<feature type="domain" description="Aminoacyl-tRNA synthetase class Ia" evidence="8">
    <location>
        <begin position="14"/>
        <end position="144"/>
    </location>
</feature>